<evidence type="ECO:0000256" key="19">
    <source>
        <dbReference type="ARBA" id="ARBA00029943"/>
    </source>
</evidence>
<keyword evidence="17" id="KW-0464">Manganese</keyword>
<evidence type="ECO:0000256" key="9">
    <source>
        <dbReference type="ARBA" id="ARBA00022763"/>
    </source>
</evidence>
<organism evidence="25 26">
    <name type="scientific">Peribacillus butanolivorans</name>
    <dbReference type="NCBI Taxonomy" id="421767"/>
    <lineage>
        <taxon>Bacteria</taxon>
        <taxon>Bacillati</taxon>
        <taxon>Bacillota</taxon>
        <taxon>Bacilli</taxon>
        <taxon>Bacillales</taxon>
        <taxon>Bacillaceae</taxon>
        <taxon>Peribacillus</taxon>
    </lineage>
</organism>
<keyword evidence="6" id="KW-0540">Nuclease</keyword>
<keyword evidence="18" id="KW-0511">Multifunctional enzyme</keyword>
<dbReference type="GO" id="GO:0003910">
    <property type="term" value="F:DNA ligase (ATP) activity"/>
    <property type="evidence" value="ECO:0007669"/>
    <property type="project" value="UniProtKB-EC"/>
</dbReference>
<keyword evidence="5" id="KW-0548">Nucleotidyltransferase</keyword>
<comment type="cofactor">
    <cofactor evidence="1">
        <name>Mn(2+)</name>
        <dbReference type="ChEBI" id="CHEBI:29035"/>
    </cofactor>
</comment>
<evidence type="ECO:0000313" key="24">
    <source>
        <dbReference type="EMBL" id="AXN37146.1"/>
    </source>
</evidence>
<dbReference type="EMBL" id="CP030926">
    <property type="protein sequence ID" value="AXN37146.1"/>
    <property type="molecule type" value="Genomic_DNA"/>
</dbReference>
<evidence type="ECO:0000256" key="3">
    <source>
        <dbReference type="ARBA" id="ARBA00022598"/>
    </source>
</evidence>
<accession>A0AAX0RRR2</accession>
<evidence type="ECO:0000256" key="7">
    <source>
        <dbReference type="ARBA" id="ARBA00022723"/>
    </source>
</evidence>
<comment type="similarity">
    <text evidence="21">In the C-terminal section; belongs to the ATP-dependent DNA ligase family.</text>
</comment>
<dbReference type="GO" id="GO:0006310">
    <property type="term" value="P:DNA recombination"/>
    <property type="evidence" value="ECO:0007669"/>
    <property type="project" value="UniProtKB-KW"/>
</dbReference>
<dbReference type="NCBIfam" id="TIGR02776">
    <property type="entry name" value="NHEJ_ligase_prk"/>
    <property type="match status" value="1"/>
</dbReference>
<keyword evidence="8" id="KW-0547">Nucleotide-binding</keyword>
<protein>
    <recommendedName>
        <fullName evidence="2">DNA ligase (ATP)</fullName>
        <ecNumber evidence="2">6.5.1.1</ecNumber>
    </recommendedName>
    <alternativeName>
        <fullName evidence="19">NHEJ DNA polymerase</fullName>
    </alternativeName>
</protein>
<dbReference type="InterPro" id="IPR012340">
    <property type="entry name" value="NA-bd_OB-fold"/>
</dbReference>
<evidence type="ECO:0000256" key="18">
    <source>
        <dbReference type="ARBA" id="ARBA00023268"/>
    </source>
</evidence>
<dbReference type="SUPFAM" id="SSF56091">
    <property type="entry name" value="DNA ligase/mRNA capping enzyme, catalytic domain"/>
    <property type="match status" value="1"/>
</dbReference>
<keyword evidence="13" id="KW-0239">DNA-directed DNA polymerase</keyword>
<evidence type="ECO:0000256" key="1">
    <source>
        <dbReference type="ARBA" id="ARBA00001936"/>
    </source>
</evidence>
<evidence type="ECO:0000256" key="4">
    <source>
        <dbReference type="ARBA" id="ARBA00022679"/>
    </source>
</evidence>
<dbReference type="InterPro" id="IPR052171">
    <property type="entry name" value="NHEJ_LigD"/>
</dbReference>
<evidence type="ECO:0000256" key="22">
    <source>
        <dbReference type="ARBA" id="ARBA00049990"/>
    </source>
</evidence>
<feature type="domain" description="ATP-dependent DNA ligase family profile" evidence="23">
    <location>
        <begin position="124"/>
        <end position="242"/>
    </location>
</feature>
<dbReference type="EMBL" id="NUEQ01000025">
    <property type="protein sequence ID" value="PEJ32254.1"/>
    <property type="molecule type" value="Genomic_DNA"/>
</dbReference>
<dbReference type="AlphaFoldDB" id="A0AAX0RRR2"/>
<dbReference type="CDD" id="cd07906">
    <property type="entry name" value="Adenylation_DNA_ligase_LigD_LigC"/>
    <property type="match status" value="1"/>
</dbReference>
<keyword evidence="12" id="KW-0067">ATP-binding</keyword>
<dbReference type="GO" id="GO:0006281">
    <property type="term" value="P:DNA repair"/>
    <property type="evidence" value="ECO:0007669"/>
    <property type="project" value="UniProtKB-KW"/>
</dbReference>
<dbReference type="Gene3D" id="3.30.470.30">
    <property type="entry name" value="DNA ligase/mRNA capping enzyme"/>
    <property type="match status" value="1"/>
</dbReference>
<evidence type="ECO:0000256" key="16">
    <source>
        <dbReference type="ARBA" id="ARBA00023204"/>
    </source>
</evidence>
<dbReference type="GO" id="GO:0003887">
    <property type="term" value="F:DNA-directed DNA polymerase activity"/>
    <property type="evidence" value="ECO:0007669"/>
    <property type="project" value="UniProtKB-KW"/>
</dbReference>
<dbReference type="InterPro" id="IPR014145">
    <property type="entry name" value="LigD_pol_dom"/>
</dbReference>
<dbReference type="InterPro" id="IPR012310">
    <property type="entry name" value="DNA_ligase_ATP-dep_cent"/>
</dbReference>
<evidence type="ECO:0000313" key="26">
    <source>
        <dbReference type="Proteomes" id="UP000220106"/>
    </source>
</evidence>
<evidence type="ECO:0000313" key="25">
    <source>
        <dbReference type="EMBL" id="PEJ32254.1"/>
    </source>
</evidence>
<dbReference type="PROSITE" id="PS00333">
    <property type="entry name" value="DNA_LIGASE_A2"/>
    <property type="match status" value="1"/>
</dbReference>
<dbReference type="Pfam" id="PF21686">
    <property type="entry name" value="LigD_Prim-Pol"/>
    <property type="match status" value="1"/>
</dbReference>
<evidence type="ECO:0000256" key="21">
    <source>
        <dbReference type="ARBA" id="ARBA00049981"/>
    </source>
</evidence>
<evidence type="ECO:0000256" key="12">
    <source>
        <dbReference type="ARBA" id="ARBA00022840"/>
    </source>
</evidence>
<evidence type="ECO:0000256" key="20">
    <source>
        <dbReference type="ARBA" id="ARBA00034003"/>
    </source>
</evidence>
<reference evidence="25 26" key="1">
    <citation type="submission" date="2017-09" db="EMBL/GenBank/DDBJ databases">
        <title>Large-scale bioinformatics analysis of Bacillus genomes uncovers conserved roles of natural products in bacterial physiology.</title>
        <authorList>
            <consortium name="Agbiome Team Llc"/>
            <person name="Bleich R.M."/>
            <person name="Kirk G.J."/>
            <person name="Santa Maria K.C."/>
            <person name="Allen S.E."/>
            <person name="Farag S."/>
            <person name="Shank E.A."/>
            <person name="Bowers A."/>
        </authorList>
    </citation>
    <scope>NUCLEOTIDE SEQUENCE [LARGE SCALE GENOMIC DNA]</scope>
    <source>
        <strain evidence="25 26">AFS003229</strain>
    </source>
</reference>
<gene>
    <name evidence="25" type="primary">ligD</name>
    <name evidence="25" type="ORF">CN689_14085</name>
    <name evidence="24" type="ORF">DTO10_01215</name>
</gene>
<evidence type="ECO:0000256" key="13">
    <source>
        <dbReference type="ARBA" id="ARBA00022932"/>
    </source>
</evidence>
<keyword evidence="7" id="KW-0479">Metal-binding</keyword>
<evidence type="ECO:0000256" key="6">
    <source>
        <dbReference type="ARBA" id="ARBA00022722"/>
    </source>
</evidence>
<dbReference type="Gene3D" id="3.90.920.10">
    <property type="entry name" value="DNA primase, PRIM domain"/>
    <property type="match status" value="1"/>
</dbReference>
<evidence type="ECO:0000313" key="27">
    <source>
        <dbReference type="Proteomes" id="UP000260457"/>
    </source>
</evidence>
<proteinExistence type="inferred from homology"/>
<dbReference type="GO" id="GO:0005524">
    <property type="term" value="F:ATP binding"/>
    <property type="evidence" value="ECO:0007669"/>
    <property type="project" value="UniProtKB-KW"/>
</dbReference>
<dbReference type="PANTHER" id="PTHR42705">
    <property type="entry name" value="BIFUNCTIONAL NON-HOMOLOGOUS END JOINING PROTEIN LIGD"/>
    <property type="match status" value="1"/>
</dbReference>
<evidence type="ECO:0000256" key="5">
    <source>
        <dbReference type="ARBA" id="ARBA00022695"/>
    </source>
</evidence>
<dbReference type="NCBIfam" id="TIGR02778">
    <property type="entry name" value="ligD_pol"/>
    <property type="match status" value="1"/>
</dbReference>
<dbReference type="Proteomes" id="UP000260457">
    <property type="component" value="Chromosome"/>
</dbReference>
<dbReference type="Proteomes" id="UP000220106">
    <property type="component" value="Unassembled WGS sequence"/>
</dbReference>
<dbReference type="PANTHER" id="PTHR42705:SF2">
    <property type="entry name" value="BIFUNCTIONAL NON-HOMOLOGOUS END JOINING PROTEIN LIGD"/>
    <property type="match status" value="1"/>
</dbReference>
<dbReference type="InterPro" id="IPR016059">
    <property type="entry name" value="DNA_ligase_ATP-dep_CS"/>
</dbReference>
<dbReference type="NCBIfam" id="TIGR02779">
    <property type="entry name" value="NHEJ_ligase_lig"/>
    <property type="match status" value="1"/>
</dbReference>
<keyword evidence="4" id="KW-0808">Transferase</keyword>
<evidence type="ECO:0000256" key="14">
    <source>
        <dbReference type="ARBA" id="ARBA00023125"/>
    </source>
</evidence>
<dbReference type="Gene3D" id="2.40.50.140">
    <property type="entry name" value="Nucleic acid-binding proteins"/>
    <property type="match status" value="1"/>
</dbReference>
<evidence type="ECO:0000256" key="15">
    <source>
        <dbReference type="ARBA" id="ARBA00023172"/>
    </source>
</evidence>
<comment type="catalytic activity">
    <reaction evidence="20">
        <text>ATP + (deoxyribonucleotide)n-3'-hydroxyl + 5'-phospho-(deoxyribonucleotide)m = (deoxyribonucleotide)n+m + AMP + diphosphate.</text>
        <dbReference type="EC" id="6.5.1.1"/>
    </reaction>
</comment>
<dbReference type="NCBIfam" id="NF007211">
    <property type="entry name" value="PRK09633.1"/>
    <property type="match status" value="1"/>
</dbReference>
<dbReference type="PROSITE" id="PS50160">
    <property type="entry name" value="DNA_LIGASE_A3"/>
    <property type="match status" value="1"/>
</dbReference>
<evidence type="ECO:0000256" key="10">
    <source>
        <dbReference type="ARBA" id="ARBA00022801"/>
    </source>
</evidence>
<evidence type="ECO:0000256" key="17">
    <source>
        <dbReference type="ARBA" id="ARBA00023211"/>
    </source>
</evidence>
<evidence type="ECO:0000256" key="11">
    <source>
        <dbReference type="ARBA" id="ARBA00022839"/>
    </source>
</evidence>
<keyword evidence="9" id="KW-0227">DNA damage</keyword>
<keyword evidence="3 25" id="KW-0436">Ligase</keyword>
<keyword evidence="11" id="KW-0269">Exonuclease</keyword>
<keyword evidence="10" id="KW-0378">Hydrolase</keyword>
<dbReference type="InterPro" id="IPR014143">
    <property type="entry name" value="NHEJ_ligase_prk"/>
</dbReference>
<comment type="similarity">
    <text evidence="22">In the N-terminal section; belongs to the LigD polymerase family.</text>
</comment>
<keyword evidence="15" id="KW-0233">DNA recombination</keyword>
<dbReference type="GO" id="GO:0046872">
    <property type="term" value="F:metal ion binding"/>
    <property type="evidence" value="ECO:0007669"/>
    <property type="project" value="UniProtKB-KW"/>
</dbReference>
<keyword evidence="14" id="KW-0238">DNA-binding</keyword>
<sequence>MSITYCGGTNKMKPMLPTYYPEAPKSTDWRYEVKYDGFRAILTIDAHTVKITSRNGKELSSLFPEISTFINDLDLKSFLPLQLDGELVWLTNEAKADFFEVQWRGRLRKQSLISEKANFTPCRFIVFDLLRINGNDLTTNSMSERRKMIKNLGEILELPMPPNPNDKALIQLIESYVDLDKAINKVILLDGEGIVAKEIQSTWQEGKRSTSWIKVKNWRAVSCFITALNKENGYVSLAVYKGNEITKIGSVKNGLSAHDKSILHELIKQNASEEDEQFFYIHPSICIEVQFLHVYEENELREPQFSQWLLQTSPNECTWEKFVISQFTFPDSIQISSRDKPLWIIDDKQVIKVEYLQYLREVSAFFLPFLKDKLLTTIRYPHGSMDNEKFFQKNKPDYAPASIKTFWDEGIEYMLCNDIETLLWFGNQLALEFHTPFQKAGKVKPDEIVLDLDPPSIEFFSLAIKAALEIKKVMDSLNIQAFVKTSGNKGLQIHIPLPEDIFSYQETRMFTDFLGHYLISSYPDDFTMERLKKNRQNRLYLDFVQHSEGKTIIVPYSPRGNPFAGVATPLYWEEVGERLQLKDFTIETVPNRIKRLGCAFKDYRHVNNGPTFLEVLSFLKQKKTNS</sequence>
<dbReference type="Pfam" id="PF01068">
    <property type="entry name" value="DNA_ligase_A_M"/>
    <property type="match status" value="1"/>
</dbReference>
<dbReference type="GO" id="GO:0003677">
    <property type="term" value="F:DNA binding"/>
    <property type="evidence" value="ECO:0007669"/>
    <property type="project" value="UniProtKB-KW"/>
</dbReference>
<dbReference type="InterPro" id="IPR014146">
    <property type="entry name" value="LigD_ligase_dom"/>
</dbReference>
<keyword evidence="16" id="KW-0234">DNA repair</keyword>
<reference evidence="24 27" key="2">
    <citation type="submission" date="2018-07" db="EMBL/GenBank/DDBJ databases">
        <title>The molecular basis for the intramolecular migration of carboxyl group in the catabolism of para-hydroxybenzoate via gentisate.</title>
        <authorList>
            <person name="Zhao H."/>
            <person name="Xu Y."/>
            <person name="Lin S."/>
            <person name="Spain J.C."/>
            <person name="Zhou N.-Y."/>
        </authorList>
    </citation>
    <scope>NUCLEOTIDE SEQUENCE [LARGE SCALE GENOMIC DNA]</scope>
    <source>
        <strain evidence="24 27">PHB-7a</strain>
    </source>
</reference>
<dbReference type="KEGG" id="pbut:DTO10_01215"/>
<evidence type="ECO:0000256" key="2">
    <source>
        <dbReference type="ARBA" id="ARBA00012727"/>
    </source>
</evidence>
<keyword evidence="27" id="KW-1185">Reference proteome</keyword>
<evidence type="ECO:0000256" key="8">
    <source>
        <dbReference type="ARBA" id="ARBA00022741"/>
    </source>
</evidence>
<dbReference type="EC" id="6.5.1.1" evidence="2"/>
<dbReference type="GO" id="GO:0004527">
    <property type="term" value="F:exonuclease activity"/>
    <property type="evidence" value="ECO:0007669"/>
    <property type="project" value="UniProtKB-KW"/>
</dbReference>
<evidence type="ECO:0000259" key="23">
    <source>
        <dbReference type="PROSITE" id="PS50160"/>
    </source>
</evidence>
<name>A0AAX0RRR2_9BACI</name>